<dbReference type="RefSeq" id="WP_112425817.1">
    <property type="nucleotide sequence ID" value="NZ_MCIF01000002.1"/>
</dbReference>
<keyword evidence="4" id="KW-1185">Reference proteome</keyword>
<reference evidence="3 4" key="1">
    <citation type="submission" date="2016-08" db="EMBL/GenBank/DDBJ databases">
        <title>Analysis of Carbohydrate Active Enzymes in Thermogemmatispora T81 Reveals Carbohydrate Degradation Ability.</title>
        <authorList>
            <person name="Tomazini A."/>
            <person name="Lal S."/>
            <person name="Stott M."/>
            <person name="Henrissat B."/>
            <person name="Polikarpov I."/>
            <person name="Sparling R."/>
            <person name="Levin D.B."/>
        </authorList>
    </citation>
    <scope>NUCLEOTIDE SEQUENCE [LARGE SCALE GENOMIC DNA]</scope>
    <source>
        <strain evidence="3 4">T81</strain>
    </source>
</reference>
<dbReference type="Proteomes" id="UP000248706">
    <property type="component" value="Unassembled WGS sequence"/>
</dbReference>
<evidence type="ECO:0000259" key="2">
    <source>
        <dbReference type="SMART" id="SM00903"/>
    </source>
</evidence>
<dbReference type="Pfam" id="PF01613">
    <property type="entry name" value="Flavin_Reduct"/>
    <property type="match status" value="1"/>
</dbReference>
<protein>
    <submittedName>
        <fullName evidence="3">Flavin oxidoreductase</fullName>
    </submittedName>
</protein>
<sequence>MELQQQSVEAAPPQSVVDPRTFRRVLGHFATGVTVITTAYEGQVHGMTANAFMSVSLDPPLVLVSIDNRTRMREWLERSRRYAVNILSSEQEAVAQHFAGRPQKNLALSFLWKAELPLLEKALAHLLCQVKEVHPAGDHTLYIGLVEALEAHEGLPLLFYSGNFRCLEVQIHDPWIW</sequence>
<dbReference type="InterPro" id="IPR012349">
    <property type="entry name" value="Split_barrel_FMN-bd"/>
</dbReference>
<dbReference type="InterPro" id="IPR002563">
    <property type="entry name" value="Flavin_Rdtase-like_dom"/>
</dbReference>
<dbReference type="PANTHER" id="PTHR30466:SF1">
    <property type="entry name" value="FMN REDUCTASE (NADH) RUTF"/>
    <property type="match status" value="1"/>
</dbReference>
<proteinExistence type="predicted"/>
<accession>A0A328VIN2</accession>
<dbReference type="EMBL" id="MCIF01000002">
    <property type="protein sequence ID" value="RAQ94145.1"/>
    <property type="molecule type" value="Genomic_DNA"/>
</dbReference>
<dbReference type="Gene3D" id="2.30.110.10">
    <property type="entry name" value="Electron Transport, Fmn-binding Protein, Chain A"/>
    <property type="match status" value="1"/>
</dbReference>
<evidence type="ECO:0000313" key="4">
    <source>
        <dbReference type="Proteomes" id="UP000248706"/>
    </source>
</evidence>
<dbReference type="GO" id="GO:0006208">
    <property type="term" value="P:pyrimidine nucleobase catabolic process"/>
    <property type="evidence" value="ECO:0007669"/>
    <property type="project" value="TreeGrafter"/>
</dbReference>
<dbReference type="PANTHER" id="PTHR30466">
    <property type="entry name" value="FLAVIN REDUCTASE"/>
    <property type="match status" value="1"/>
</dbReference>
<dbReference type="GO" id="GO:0042602">
    <property type="term" value="F:riboflavin reductase (NADPH) activity"/>
    <property type="evidence" value="ECO:0007669"/>
    <property type="project" value="TreeGrafter"/>
</dbReference>
<dbReference type="AlphaFoldDB" id="A0A328VIN2"/>
<evidence type="ECO:0000313" key="3">
    <source>
        <dbReference type="EMBL" id="RAQ94145.1"/>
    </source>
</evidence>
<dbReference type="SMART" id="SM00903">
    <property type="entry name" value="Flavin_Reduct"/>
    <property type="match status" value="1"/>
</dbReference>
<evidence type="ECO:0000256" key="1">
    <source>
        <dbReference type="ARBA" id="ARBA00023002"/>
    </source>
</evidence>
<feature type="domain" description="Flavin reductase like" evidence="2">
    <location>
        <begin position="26"/>
        <end position="166"/>
    </location>
</feature>
<name>A0A328VIN2_9CHLR</name>
<keyword evidence="1" id="KW-0560">Oxidoreductase</keyword>
<comment type="caution">
    <text evidence="3">The sequence shown here is derived from an EMBL/GenBank/DDBJ whole genome shotgun (WGS) entry which is preliminary data.</text>
</comment>
<gene>
    <name evidence="3" type="ORF">A4R35_01280</name>
</gene>
<dbReference type="OrthoDB" id="9792858at2"/>
<organism evidence="3 4">
    <name type="scientific">Thermogemmatispora tikiterensis</name>
    <dbReference type="NCBI Taxonomy" id="1825093"/>
    <lineage>
        <taxon>Bacteria</taxon>
        <taxon>Bacillati</taxon>
        <taxon>Chloroflexota</taxon>
        <taxon>Ktedonobacteria</taxon>
        <taxon>Thermogemmatisporales</taxon>
        <taxon>Thermogemmatisporaceae</taxon>
        <taxon>Thermogemmatispora</taxon>
    </lineage>
</organism>
<dbReference type="InterPro" id="IPR050268">
    <property type="entry name" value="NADH-dep_flavin_reductase"/>
</dbReference>
<dbReference type="GO" id="GO:0010181">
    <property type="term" value="F:FMN binding"/>
    <property type="evidence" value="ECO:0007669"/>
    <property type="project" value="InterPro"/>
</dbReference>
<dbReference type="SUPFAM" id="SSF50475">
    <property type="entry name" value="FMN-binding split barrel"/>
    <property type="match status" value="1"/>
</dbReference>